<dbReference type="EMBL" id="JAQQAF010000008">
    <property type="protein sequence ID" value="KAJ8466080.1"/>
    <property type="molecule type" value="Genomic_DNA"/>
</dbReference>
<evidence type="ECO:0000313" key="2">
    <source>
        <dbReference type="Proteomes" id="UP001222027"/>
    </source>
</evidence>
<evidence type="ECO:0000313" key="1">
    <source>
        <dbReference type="EMBL" id="KAJ8466080.1"/>
    </source>
</evidence>
<reference evidence="1 2" key="1">
    <citation type="submission" date="2022-12" db="EMBL/GenBank/DDBJ databases">
        <title>Chromosome-scale assembly of the Ensete ventricosum genome.</title>
        <authorList>
            <person name="Dussert Y."/>
            <person name="Stocks J."/>
            <person name="Wendawek A."/>
            <person name="Woldeyes F."/>
            <person name="Nichols R.A."/>
            <person name="Borrell J.S."/>
        </authorList>
    </citation>
    <scope>NUCLEOTIDE SEQUENCE [LARGE SCALE GENOMIC DNA]</scope>
    <source>
        <strain evidence="2">cv. Maze</strain>
        <tissue evidence="1">Seeds</tissue>
    </source>
</reference>
<accession>A0AAV8PV81</accession>
<gene>
    <name evidence="1" type="ORF">OPV22_028632</name>
</gene>
<dbReference type="AlphaFoldDB" id="A0AAV8PV81"/>
<organism evidence="1 2">
    <name type="scientific">Ensete ventricosum</name>
    <name type="common">Abyssinian banana</name>
    <name type="synonym">Musa ensete</name>
    <dbReference type="NCBI Taxonomy" id="4639"/>
    <lineage>
        <taxon>Eukaryota</taxon>
        <taxon>Viridiplantae</taxon>
        <taxon>Streptophyta</taxon>
        <taxon>Embryophyta</taxon>
        <taxon>Tracheophyta</taxon>
        <taxon>Spermatophyta</taxon>
        <taxon>Magnoliopsida</taxon>
        <taxon>Liliopsida</taxon>
        <taxon>Zingiberales</taxon>
        <taxon>Musaceae</taxon>
        <taxon>Ensete</taxon>
    </lineage>
</organism>
<protein>
    <submittedName>
        <fullName evidence="1">Uncharacterized protein</fullName>
    </submittedName>
</protein>
<proteinExistence type="predicted"/>
<keyword evidence="2" id="KW-1185">Reference proteome</keyword>
<comment type="caution">
    <text evidence="1">The sequence shown here is derived from an EMBL/GenBank/DDBJ whole genome shotgun (WGS) entry which is preliminary data.</text>
</comment>
<sequence>MVWILLIPRPKGDFRVTIAARPLCNGGSRVGFSCQGAIASRSRAADDDINLLLDRSLWLRQGSPFSVSVLIRRRLLVSDVPTKLALLDEVFDLVLQVMTFLHVVAVLLVETIISPIVTSLRLCPDRIGGHEEPLVSDLEEGLRTHRIEGHRWSG</sequence>
<name>A0AAV8PV81_ENSVE</name>
<dbReference type="Proteomes" id="UP001222027">
    <property type="component" value="Unassembled WGS sequence"/>
</dbReference>